<dbReference type="InterPro" id="IPR033403">
    <property type="entry name" value="DUF5110"/>
</dbReference>
<dbReference type="CDD" id="cd14752">
    <property type="entry name" value="GH31_N"/>
    <property type="match status" value="1"/>
</dbReference>
<proteinExistence type="inferred from homology"/>
<dbReference type="Pfam" id="PF21365">
    <property type="entry name" value="Glyco_hydro_31_3rd"/>
    <property type="match status" value="1"/>
</dbReference>
<comment type="caution">
    <text evidence="7">The sequence shown here is derived from an EMBL/GenBank/DDBJ whole genome shotgun (WGS) entry which is preliminary data.</text>
</comment>
<dbReference type="InterPro" id="IPR017853">
    <property type="entry name" value="GH"/>
</dbReference>
<sequence length="821" mass="94418">MKLTGWEKKADLLYLETETGIAKLVPVSERAVRVVYTQDRSFSVKESLIVLNQGKKSVRWELREESDRLILRTSALKISINKNTCAFTYEDKDGCLLTKEPDRGGKTLVPIEVEKTVYDDQVTITTGQGADGVRARVEGSRKTVDRSAYHTKLEFEWQEGEALYGLGSHEEGVMDLRGTHQYLYQQNMKAVVPMLVSTRGYAVLWDSCSYMAFRDDMHGSYLWTDVDDEMDYYFLYGPEFDELVYEYRELTGSVPMLPKWALGYAQSKERYKSQEEILDILREYRERKLPLDLLILDWQSWTGNWWGQKSLDPERFPDPEGMMRNLHEDGARLMVSIWPIMNNNGPDQEEMREQGFLLGNQANYDPFRPEARLLYWKQANEGLFKHGIDAWWCDCTEPFEADWKGAIKPEPEERVSINVNEFKNYLDPEVINAYSLLHSRGIYEGQRETDDTKRVVNLTRSAYAGQQRYGAITWSGDTAATWTTLRNQIPAGLNFCATGVPYWTMDIGAFFVGKKPEMWFWNGDYDKGYEDDGYKELYVRWFQLGAFLPMFRSHGTDTPREVWRFGEPGSVFYDTLAKFLKLRYRLLPYLYALTGAVTQDHYTMLRALAFDFREDPAVRDIGDQYMFGPAFLVNPVTKPMYYESGSRKLEGVPSTRRVYLPSGSGWYDFWTGARLEGGMVIEAEAPLDILPLFVRAGSIVPMSPVVQSTDELGSQPYEIRIYPGRDGKFKLYEDEGDNYNYEKGEFASIEMEWLDEERTFKIGSRQGDFPGMVRKRLMNLVIVGAGGGQGNGEAESTMFDRTVTYTGESVVISFDSHEAAS</sequence>
<dbReference type="InterPro" id="IPR013780">
    <property type="entry name" value="Glyco_hydro_b"/>
</dbReference>
<dbReference type="InterPro" id="IPR048395">
    <property type="entry name" value="Glyco_hydro_31_C"/>
</dbReference>
<keyword evidence="2" id="KW-0326">Glycosidase</keyword>
<keyword evidence="8" id="KW-1185">Reference proteome</keyword>
<dbReference type="InterPro" id="IPR011013">
    <property type="entry name" value="Gal_mutarotase_sf_dom"/>
</dbReference>
<feature type="domain" description="Glycoside hydrolase family 31 N-terminal" evidence="4">
    <location>
        <begin position="26"/>
        <end position="213"/>
    </location>
</feature>
<evidence type="ECO:0000313" key="7">
    <source>
        <dbReference type="EMBL" id="RKP49943.1"/>
    </source>
</evidence>
<dbReference type="AlphaFoldDB" id="A0A494XQZ2"/>
<dbReference type="Pfam" id="PF13802">
    <property type="entry name" value="Gal_mutarotas_2"/>
    <property type="match status" value="1"/>
</dbReference>
<evidence type="ECO:0000259" key="3">
    <source>
        <dbReference type="Pfam" id="PF01055"/>
    </source>
</evidence>
<evidence type="ECO:0000313" key="8">
    <source>
        <dbReference type="Proteomes" id="UP000282076"/>
    </source>
</evidence>
<accession>A0A494XQZ2</accession>
<dbReference type="EMBL" id="RBZM01000008">
    <property type="protein sequence ID" value="RKP49943.1"/>
    <property type="molecule type" value="Genomic_DNA"/>
</dbReference>
<organism evidence="7 8">
    <name type="scientific">Cohnella endophytica</name>
    <dbReference type="NCBI Taxonomy" id="2419778"/>
    <lineage>
        <taxon>Bacteria</taxon>
        <taxon>Bacillati</taxon>
        <taxon>Bacillota</taxon>
        <taxon>Bacilli</taxon>
        <taxon>Bacillales</taxon>
        <taxon>Paenibacillaceae</taxon>
        <taxon>Cohnella</taxon>
    </lineage>
</organism>
<comment type="similarity">
    <text evidence="1 2">Belongs to the glycosyl hydrolase 31 family.</text>
</comment>
<feature type="domain" description="DUF5110" evidence="5">
    <location>
        <begin position="717"/>
        <end position="784"/>
    </location>
</feature>
<dbReference type="InterPro" id="IPR025887">
    <property type="entry name" value="Glyco_hydro_31_N_dom"/>
</dbReference>
<dbReference type="Pfam" id="PF01055">
    <property type="entry name" value="Glyco_hydro_31_2nd"/>
    <property type="match status" value="1"/>
</dbReference>
<dbReference type="Pfam" id="PF17137">
    <property type="entry name" value="DUF5110"/>
    <property type="match status" value="1"/>
</dbReference>
<dbReference type="SUPFAM" id="SSF51445">
    <property type="entry name" value="(Trans)glycosidases"/>
    <property type="match status" value="1"/>
</dbReference>
<dbReference type="PANTHER" id="PTHR43863">
    <property type="entry name" value="HYDROLASE, PUTATIVE (AFU_ORTHOLOGUE AFUA_1G03140)-RELATED"/>
    <property type="match status" value="1"/>
</dbReference>
<evidence type="ECO:0000256" key="2">
    <source>
        <dbReference type="RuleBase" id="RU361185"/>
    </source>
</evidence>
<dbReference type="RefSeq" id="WP_120978626.1">
    <property type="nucleotide sequence ID" value="NZ_RBZM01000008.1"/>
</dbReference>
<dbReference type="SUPFAM" id="SSF74650">
    <property type="entry name" value="Galactose mutarotase-like"/>
    <property type="match status" value="1"/>
</dbReference>
<dbReference type="Gene3D" id="3.20.20.80">
    <property type="entry name" value="Glycosidases"/>
    <property type="match status" value="1"/>
</dbReference>
<dbReference type="GO" id="GO:0030246">
    <property type="term" value="F:carbohydrate binding"/>
    <property type="evidence" value="ECO:0007669"/>
    <property type="project" value="InterPro"/>
</dbReference>
<dbReference type="CDD" id="cd06591">
    <property type="entry name" value="GH31_xylosidase_XylS"/>
    <property type="match status" value="1"/>
</dbReference>
<feature type="domain" description="Glycoside hydrolase family 31 TIM barrel" evidence="3">
    <location>
        <begin position="255"/>
        <end position="593"/>
    </location>
</feature>
<keyword evidence="2" id="KW-0378">Hydrolase</keyword>
<dbReference type="InterPro" id="IPR000322">
    <property type="entry name" value="Glyco_hydro_31_TIM"/>
</dbReference>
<reference evidence="7 8" key="1">
    <citation type="submission" date="2018-10" db="EMBL/GenBank/DDBJ databases">
        <title>Cohnella sp. M2MS4P-1, whole genome shotgun sequence.</title>
        <authorList>
            <person name="Tuo L."/>
        </authorList>
    </citation>
    <scope>NUCLEOTIDE SEQUENCE [LARGE SCALE GENOMIC DNA]</scope>
    <source>
        <strain evidence="7 8">M2MS4P-1</strain>
    </source>
</reference>
<evidence type="ECO:0000256" key="1">
    <source>
        <dbReference type="ARBA" id="ARBA00007806"/>
    </source>
</evidence>
<gene>
    <name evidence="7" type="ORF">D7Z26_19150</name>
</gene>
<dbReference type="Proteomes" id="UP000282076">
    <property type="component" value="Unassembled WGS sequence"/>
</dbReference>
<dbReference type="GO" id="GO:0005975">
    <property type="term" value="P:carbohydrate metabolic process"/>
    <property type="evidence" value="ECO:0007669"/>
    <property type="project" value="InterPro"/>
</dbReference>
<evidence type="ECO:0000259" key="4">
    <source>
        <dbReference type="Pfam" id="PF13802"/>
    </source>
</evidence>
<dbReference type="SUPFAM" id="SSF51011">
    <property type="entry name" value="Glycosyl hydrolase domain"/>
    <property type="match status" value="1"/>
</dbReference>
<dbReference type="Gene3D" id="2.60.40.1180">
    <property type="entry name" value="Golgi alpha-mannosidase II"/>
    <property type="match status" value="2"/>
</dbReference>
<protein>
    <submittedName>
        <fullName evidence="7">DUF5110 domain-containing protein</fullName>
    </submittedName>
</protein>
<dbReference type="Gene3D" id="2.60.40.1760">
    <property type="entry name" value="glycosyl hydrolase (family 31)"/>
    <property type="match status" value="1"/>
</dbReference>
<feature type="domain" description="Glycosyl hydrolase family 31 C-terminal" evidence="6">
    <location>
        <begin position="602"/>
        <end position="700"/>
    </location>
</feature>
<dbReference type="PANTHER" id="PTHR43863:SF2">
    <property type="entry name" value="MALTASE-GLUCOAMYLASE"/>
    <property type="match status" value="1"/>
</dbReference>
<dbReference type="OrthoDB" id="176168at2"/>
<dbReference type="InterPro" id="IPR051816">
    <property type="entry name" value="Glycosyl_Hydrolase_31"/>
</dbReference>
<evidence type="ECO:0000259" key="5">
    <source>
        <dbReference type="Pfam" id="PF17137"/>
    </source>
</evidence>
<name>A0A494XQZ2_9BACL</name>
<dbReference type="GO" id="GO:0004553">
    <property type="term" value="F:hydrolase activity, hydrolyzing O-glycosyl compounds"/>
    <property type="evidence" value="ECO:0007669"/>
    <property type="project" value="InterPro"/>
</dbReference>
<evidence type="ECO:0000259" key="6">
    <source>
        <dbReference type="Pfam" id="PF21365"/>
    </source>
</evidence>